<evidence type="ECO:0000313" key="1">
    <source>
        <dbReference type="EMBL" id="GKV51731.1"/>
    </source>
</evidence>
<evidence type="ECO:0000313" key="2">
    <source>
        <dbReference type="Proteomes" id="UP001054252"/>
    </source>
</evidence>
<reference evidence="1 2" key="1">
    <citation type="journal article" date="2021" name="Commun. Biol.">
        <title>The genome of Shorea leprosula (Dipterocarpaceae) highlights the ecological relevance of drought in aseasonal tropical rainforests.</title>
        <authorList>
            <person name="Ng K.K.S."/>
            <person name="Kobayashi M.J."/>
            <person name="Fawcett J.A."/>
            <person name="Hatakeyama M."/>
            <person name="Paape T."/>
            <person name="Ng C.H."/>
            <person name="Ang C.C."/>
            <person name="Tnah L.H."/>
            <person name="Lee C.T."/>
            <person name="Nishiyama T."/>
            <person name="Sese J."/>
            <person name="O'Brien M.J."/>
            <person name="Copetti D."/>
            <person name="Mohd Noor M.I."/>
            <person name="Ong R.C."/>
            <person name="Putra M."/>
            <person name="Sireger I.Z."/>
            <person name="Indrioko S."/>
            <person name="Kosugi Y."/>
            <person name="Izuno A."/>
            <person name="Isagi Y."/>
            <person name="Lee S.L."/>
            <person name="Shimizu K.K."/>
        </authorList>
    </citation>
    <scope>NUCLEOTIDE SEQUENCE [LARGE SCALE GENOMIC DNA]</scope>
    <source>
        <strain evidence="1">214</strain>
    </source>
</reference>
<accession>A0AAV5MSN9</accession>
<dbReference type="AlphaFoldDB" id="A0AAV5MSN9"/>
<protein>
    <submittedName>
        <fullName evidence="1">Uncharacterized protein</fullName>
    </submittedName>
</protein>
<name>A0AAV5MSN9_9ROSI</name>
<sequence>MGFGAHFPTSLPFPAFPPSSGAAFWFSAPVRYATEPKIAVNFSNSA</sequence>
<proteinExistence type="predicted"/>
<organism evidence="1 2">
    <name type="scientific">Rubroshorea leprosula</name>
    <dbReference type="NCBI Taxonomy" id="152421"/>
    <lineage>
        <taxon>Eukaryota</taxon>
        <taxon>Viridiplantae</taxon>
        <taxon>Streptophyta</taxon>
        <taxon>Embryophyta</taxon>
        <taxon>Tracheophyta</taxon>
        <taxon>Spermatophyta</taxon>
        <taxon>Magnoliopsida</taxon>
        <taxon>eudicotyledons</taxon>
        <taxon>Gunneridae</taxon>
        <taxon>Pentapetalae</taxon>
        <taxon>rosids</taxon>
        <taxon>malvids</taxon>
        <taxon>Malvales</taxon>
        <taxon>Dipterocarpaceae</taxon>
        <taxon>Rubroshorea</taxon>
    </lineage>
</organism>
<keyword evidence="2" id="KW-1185">Reference proteome</keyword>
<gene>
    <name evidence="1" type="ORF">SLEP1_g58356</name>
</gene>
<comment type="caution">
    <text evidence="1">The sequence shown here is derived from an EMBL/GenBank/DDBJ whole genome shotgun (WGS) entry which is preliminary data.</text>
</comment>
<dbReference type="EMBL" id="BPVZ01000531">
    <property type="protein sequence ID" value="GKV51731.1"/>
    <property type="molecule type" value="Genomic_DNA"/>
</dbReference>
<dbReference type="Proteomes" id="UP001054252">
    <property type="component" value="Unassembled WGS sequence"/>
</dbReference>